<geneLocation type="mitochondrion" evidence="13"/>
<evidence type="ECO:0000256" key="11">
    <source>
        <dbReference type="RuleBase" id="RU003661"/>
    </source>
</evidence>
<evidence type="ECO:0000256" key="3">
    <source>
        <dbReference type="ARBA" id="ARBA00022448"/>
    </source>
</evidence>
<gene>
    <name evidence="13" type="primary">ATP8</name>
</gene>
<protein>
    <recommendedName>
        <fullName evidence="11">ATP synthase complex subunit 8</fullName>
    </recommendedName>
</protein>
<dbReference type="GO" id="GO:0045259">
    <property type="term" value="C:proton-transporting ATP synthase complex"/>
    <property type="evidence" value="ECO:0007669"/>
    <property type="project" value="UniProtKB-KW"/>
</dbReference>
<keyword evidence="9 11" id="KW-0496">Mitochondrion</keyword>
<comment type="similarity">
    <text evidence="2 11">Belongs to the ATPase protein 8 family.</text>
</comment>
<dbReference type="GO" id="GO:0015986">
    <property type="term" value="P:proton motive force-driven ATP synthesis"/>
    <property type="evidence" value="ECO:0007669"/>
    <property type="project" value="InterPro"/>
</dbReference>
<keyword evidence="10 12" id="KW-0472">Membrane</keyword>
<evidence type="ECO:0000256" key="8">
    <source>
        <dbReference type="ARBA" id="ARBA00023065"/>
    </source>
</evidence>
<reference evidence="13" key="1">
    <citation type="journal article" date="2015" name="Mol. Phylogenet. Evol.">
        <title>Caenogastropod mitogenomics.</title>
        <authorList>
            <person name="Osca D."/>
            <person name="Templado J."/>
            <person name="Zardoya R."/>
        </authorList>
    </citation>
    <scope>NUCLEOTIDE SEQUENCE</scope>
</reference>
<keyword evidence="7 12" id="KW-1133">Transmembrane helix</keyword>
<dbReference type="InterPro" id="IPR001421">
    <property type="entry name" value="ATP8_metazoa"/>
</dbReference>
<keyword evidence="3 11" id="KW-0813">Transport</keyword>
<comment type="subcellular location">
    <subcellularLocation>
        <location evidence="1 11">Mitochondrion membrane</location>
        <topology evidence="1 11">Single-pass membrane protein</topology>
    </subcellularLocation>
</comment>
<keyword evidence="8 11" id="KW-0406">Ion transport</keyword>
<keyword evidence="4 11" id="KW-0138">CF(0)</keyword>
<evidence type="ECO:0000256" key="5">
    <source>
        <dbReference type="ARBA" id="ARBA00022692"/>
    </source>
</evidence>
<evidence type="ECO:0000256" key="1">
    <source>
        <dbReference type="ARBA" id="ARBA00004304"/>
    </source>
</evidence>
<evidence type="ECO:0000256" key="12">
    <source>
        <dbReference type="SAM" id="Phobius"/>
    </source>
</evidence>
<name>A0A0M3WMF5_9CAEN</name>
<evidence type="ECO:0000256" key="9">
    <source>
        <dbReference type="ARBA" id="ARBA00023128"/>
    </source>
</evidence>
<dbReference type="GO" id="GO:0031966">
    <property type="term" value="C:mitochondrial membrane"/>
    <property type="evidence" value="ECO:0007669"/>
    <property type="project" value="UniProtKB-SubCell"/>
</dbReference>
<feature type="transmembrane region" description="Helical" evidence="12">
    <location>
        <begin position="6"/>
        <end position="29"/>
    </location>
</feature>
<accession>A0A0M3WMF5</accession>
<dbReference type="GO" id="GO:0015078">
    <property type="term" value="F:proton transmembrane transporter activity"/>
    <property type="evidence" value="ECO:0007669"/>
    <property type="project" value="InterPro"/>
</dbReference>
<proteinExistence type="inferred from homology"/>
<dbReference type="EMBL" id="KP716636">
    <property type="protein sequence ID" value="AKL90662.1"/>
    <property type="molecule type" value="Genomic_DNA"/>
</dbReference>
<evidence type="ECO:0000313" key="13">
    <source>
        <dbReference type="EMBL" id="AKL90662.1"/>
    </source>
</evidence>
<evidence type="ECO:0000256" key="6">
    <source>
        <dbReference type="ARBA" id="ARBA00022781"/>
    </source>
</evidence>
<sequence length="52" mass="6368">MPQLSPLNWIFLFLLFWTAVLCISVLIWWSNKVYYKSESLKSSDLEENKWNW</sequence>
<evidence type="ECO:0000256" key="2">
    <source>
        <dbReference type="ARBA" id="ARBA00008892"/>
    </source>
</evidence>
<evidence type="ECO:0000256" key="7">
    <source>
        <dbReference type="ARBA" id="ARBA00022989"/>
    </source>
</evidence>
<organism evidence="13">
    <name type="scientific">Naria spurca</name>
    <dbReference type="NCBI Taxonomy" id="217805"/>
    <lineage>
        <taxon>Eukaryota</taxon>
        <taxon>Metazoa</taxon>
        <taxon>Spiralia</taxon>
        <taxon>Lophotrochozoa</taxon>
        <taxon>Mollusca</taxon>
        <taxon>Gastropoda</taxon>
        <taxon>Caenogastropoda</taxon>
        <taxon>Littorinimorpha</taxon>
        <taxon>Cypraeoidea</taxon>
        <taxon>Cypraeidae</taxon>
        <taxon>Naria</taxon>
    </lineage>
</organism>
<evidence type="ECO:0000256" key="10">
    <source>
        <dbReference type="ARBA" id="ARBA00023136"/>
    </source>
</evidence>
<dbReference type="Pfam" id="PF00895">
    <property type="entry name" value="ATP-synt_8"/>
    <property type="match status" value="1"/>
</dbReference>
<keyword evidence="6 11" id="KW-0375">Hydrogen ion transport</keyword>
<keyword evidence="5 11" id="KW-0812">Transmembrane</keyword>
<dbReference type="AlphaFoldDB" id="A0A0M3WMF5"/>
<evidence type="ECO:0000256" key="4">
    <source>
        <dbReference type="ARBA" id="ARBA00022547"/>
    </source>
</evidence>